<evidence type="ECO:0000313" key="1">
    <source>
        <dbReference type="EMBL" id="RYN71714.1"/>
    </source>
</evidence>
<protein>
    <submittedName>
        <fullName evidence="1">Uncharacterized protein</fullName>
    </submittedName>
</protein>
<proteinExistence type="predicted"/>
<dbReference type="AlphaFoldDB" id="A0A4Q4N7F6"/>
<organism evidence="1 2">
    <name type="scientific">Alternaria alternata</name>
    <name type="common">Alternaria rot fungus</name>
    <name type="synonym">Torula alternata</name>
    <dbReference type="NCBI Taxonomy" id="5599"/>
    <lineage>
        <taxon>Eukaryota</taxon>
        <taxon>Fungi</taxon>
        <taxon>Dikarya</taxon>
        <taxon>Ascomycota</taxon>
        <taxon>Pezizomycotina</taxon>
        <taxon>Dothideomycetes</taxon>
        <taxon>Pleosporomycetidae</taxon>
        <taxon>Pleosporales</taxon>
        <taxon>Pleosporineae</taxon>
        <taxon>Pleosporaceae</taxon>
        <taxon>Alternaria</taxon>
        <taxon>Alternaria sect. Alternaria</taxon>
        <taxon>Alternaria alternata complex</taxon>
    </lineage>
</organism>
<accession>A0A4Q4N7F6</accession>
<sequence length="230" mass="25552">MMANAYIAQYSGLAMNVPPNRIASPPSTQGPISFEPPRTIRYGVGDASVGWLDNYGSKLLSTLAADNEFILQLVTLSIPITPKTERKMLKDAMSLGVIIYGPKYRFSHVGDFMTQAGCYLDDPVGCDRNVPYMNPQYLCSLHEEPLMTFELSQLQQTVVENFSRASLDVLSGFETTDDFDLSDTPAALRTKLKIHQRQALTFLLRREKGKHPTEDGLGIWLRKATGGQTT</sequence>
<gene>
    <name evidence="1" type="ORF">AA0117_g9283</name>
</gene>
<evidence type="ECO:0000313" key="2">
    <source>
        <dbReference type="Proteomes" id="UP000291422"/>
    </source>
</evidence>
<dbReference type="EMBL" id="PDXD01000030">
    <property type="protein sequence ID" value="RYN71714.1"/>
    <property type="molecule type" value="Genomic_DNA"/>
</dbReference>
<name>A0A4Q4N7F6_ALTAL</name>
<reference evidence="2" key="1">
    <citation type="journal article" date="2019" name="bioRxiv">
        <title>Genomics, evolutionary history and diagnostics of the Alternaria alternata species group including apple and Asian pear pathotypes.</title>
        <authorList>
            <person name="Armitage A.D."/>
            <person name="Cockerton H.M."/>
            <person name="Sreenivasaprasad S."/>
            <person name="Woodhall J.W."/>
            <person name="Lane C.R."/>
            <person name="Harrison R.J."/>
            <person name="Clarkson J.P."/>
        </authorList>
    </citation>
    <scope>NUCLEOTIDE SEQUENCE [LARGE SCALE GENOMIC DNA]</scope>
    <source>
        <strain evidence="2">FERA 1177</strain>
    </source>
</reference>
<dbReference type="Proteomes" id="UP000291422">
    <property type="component" value="Unassembled WGS sequence"/>
</dbReference>
<comment type="caution">
    <text evidence="1">The sequence shown here is derived from an EMBL/GenBank/DDBJ whole genome shotgun (WGS) entry which is preliminary data.</text>
</comment>